<dbReference type="Pfam" id="PF05995">
    <property type="entry name" value="CDO_I"/>
    <property type="match status" value="1"/>
</dbReference>
<dbReference type="GO" id="GO:0042412">
    <property type="term" value="P:taurine biosynthetic process"/>
    <property type="evidence" value="ECO:0007669"/>
    <property type="project" value="UniProtKB-UniPathway"/>
</dbReference>
<dbReference type="GO" id="GO:0019448">
    <property type="term" value="P:L-cysteine catabolic process"/>
    <property type="evidence" value="ECO:0007669"/>
    <property type="project" value="TreeGrafter"/>
</dbReference>
<evidence type="ECO:0000256" key="9">
    <source>
        <dbReference type="ARBA" id="ARBA00023002"/>
    </source>
</evidence>
<evidence type="ECO:0000256" key="2">
    <source>
        <dbReference type="ARBA" id="ARBA00001962"/>
    </source>
</evidence>
<evidence type="ECO:0000256" key="6">
    <source>
        <dbReference type="ARBA" id="ARBA00022723"/>
    </source>
</evidence>
<evidence type="ECO:0000313" key="13">
    <source>
        <dbReference type="EMBL" id="TRY67634.1"/>
    </source>
</evidence>
<organism evidence="13 14">
    <name type="scientific">Tigriopus californicus</name>
    <name type="common">Marine copepod</name>
    <dbReference type="NCBI Taxonomy" id="6832"/>
    <lineage>
        <taxon>Eukaryota</taxon>
        <taxon>Metazoa</taxon>
        <taxon>Ecdysozoa</taxon>
        <taxon>Arthropoda</taxon>
        <taxon>Crustacea</taxon>
        <taxon>Multicrustacea</taxon>
        <taxon>Hexanauplia</taxon>
        <taxon>Copepoda</taxon>
        <taxon>Harpacticoida</taxon>
        <taxon>Harpacticidae</taxon>
        <taxon>Tigriopus</taxon>
    </lineage>
</organism>
<evidence type="ECO:0000256" key="10">
    <source>
        <dbReference type="ARBA" id="ARBA00023004"/>
    </source>
</evidence>
<dbReference type="Gene3D" id="2.60.120.10">
    <property type="entry name" value="Jelly Rolls"/>
    <property type="match status" value="1"/>
</dbReference>
<keyword evidence="6 12" id="KW-0479">Metal-binding</keyword>
<dbReference type="Proteomes" id="UP000318571">
    <property type="component" value="Chromosome 4"/>
</dbReference>
<evidence type="ECO:0000256" key="1">
    <source>
        <dbReference type="ARBA" id="ARBA00000629"/>
    </source>
</evidence>
<protein>
    <recommendedName>
        <fullName evidence="5">cysteine dioxygenase</fullName>
        <ecNumber evidence="5">1.13.11.20</ecNumber>
    </recommendedName>
</protein>
<evidence type="ECO:0000256" key="12">
    <source>
        <dbReference type="PIRSR" id="PIRSR610300-51"/>
    </source>
</evidence>
<evidence type="ECO:0000313" key="14">
    <source>
        <dbReference type="Proteomes" id="UP000318571"/>
    </source>
</evidence>
<dbReference type="SUPFAM" id="SSF51182">
    <property type="entry name" value="RmlC-like cupins"/>
    <property type="match status" value="1"/>
</dbReference>
<accession>A0A553NQD7</accession>
<dbReference type="PANTHER" id="PTHR12918">
    <property type="entry name" value="CYSTEINE DIOXYGENASE"/>
    <property type="match status" value="1"/>
</dbReference>
<comment type="catalytic activity">
    <reaction evidence="1">
        <text>L-cysteine + O2 = 3-sulfino-L-alanine + H(+)</text>
        <dbReference type="Rhea" id="RHEA:20441"/>
        <dbReference type="ChEBI" id="CHEBI:15378"/>
        <dbReference type="ChEBI" id="CHEBI:15379"/>
        <dbReference type="ChEBI" id="CHEBI:35235"/>
        <dbReference type="ChEBI" id="CHEBI:61085"/>
        <dbReference type="EC" id="1.13.11.20"/>
    </reaction>
</comment>
<sequence>MNGKVFRPGNGSKGDGKDPIILQERLNHTIFFNFKARAKAFIGGPHVTLTTIADTNFLHHIVPMVQRWNGPISLCVFAPGDHFDLAVRQIQWLVSCSNTSLVHDWVSFHFVFPKALGPNKIFKWNNIPEKGEDPCFAYDVRKGETTNIVTYKQRSALVFPINLLRNIAMEGVALELFGSNQFVFPCDIEMIPSPNLATKFEALIERMDLSDREQRVAFLLPEFEIKAGEALPANKTTLLHEMRRTKNVVMFHQKTTGMLHVIPSMMDWIGTPERDDSNLELLPKLEGPIPGRWEPLFIIRQDIMPHFDERLTWETKSDKVLLASIVKKRTIFENMGQKDLTWDELIARLVEIFEQETVNIEEVEEVMALYTSKRQDWKKFAKHDKYKYTRNLVHEGNGKFNLMLLCWAEGNQSAIHDHANAHCFVKILEGTLRETRYHWPDECQSGDGSMMEKSHSDAKVNDVTYMSDQLGLHRMENPSHSSTAVSLHLYSPPFQSCQIFDERTGGKMRCPMTFWSKYGEKVNNRPNKQSSKC</sequence>
<dbReference type="GO" id="GO:0008198">
    <property type="term" value="F:ferrous iron binding"/>
    <property type="evidence" value="ECO:0007669"/>
    <property type="project" value="UniProtKB-ARBA"/>
</dbReference>
<feature type="binding site" evidence="12">
    <location>
        <position position="416"/>
    </location>
    <ligand>
        <name>Fe cation</name>
        <dbReference type="ChEBI" id="CHEBI:24875"/>
        <note>catalytic</note>
    </ligand>
</feature>
<evidence type="ECO:0000256" key="4">
    <source>
        <dbReference type="ARBA" id="ARBA00006622"/>
    </source>
</evidence>
<feature type="binding site" evidence="12">
    <location>
        <position position="473"/>
    </location>
    <ligand>
        <name>Fe cation</name>
        <dbReference type="ChEBI" id="CHEBI:24875"/>
        <note>catalytic</note>
    </ligand>
</feature>
<dbReference type="FunFam" id="2.60.120.10:FF:000045">
    <property type="entry name" value="Cysteine dioxygenase 1"/>
    <property type="match status" value="1"/>
</dbReference>
<keyword evidence="10 12" id="KW-0408">Iron</keyword>
<dbReference type="InterPro" id="IPR014710">
    <property type="entry name" value="RmlC-like_jellyroll"/>
</dbReference>
<evidence type="ECO:0000256" key="5">
    <source>
        <dbReference type="ARBA" id="ARBA00013133"/>
    </source>
</evidence>
<keyword evidence="7 11" id="KW-0883">Thioether bond</keyword>
<proteinExistence type="inferred from homology"/>
<gene>
    <name evidence="13" type="ORF">TCAL_15809</name>
</gene>
<keyword evidence="9" id="KW-0560">Oxidoreductase</keyword>
<feature type="cross-link" description="3'-(S-cysteinyl)-tyrosine (Cys-Tyr)" evidence="11">
    <location>
        <begin position="423"/>
        <end position="490"/>
    </location>
</feature>
<reference evidence="13 14" key="1">
    <citation type="journal article" date="2018" name="Nat. Ecol. Evol.">
        <title>Genomic signatures of mitonuclear coevolution across populations of Tigriopus californicus.</title>
        <authorList>
            <person name="Barreto F.S."/>
            <person name="Watson E.T."/>
            <person name="Lima T.G."/>
            <person name="Willett C.S."/>
            <person name="Edmands S."/>
            <person name="Li W."/>
            <person name="Burton R.S."/>
        </authorList>
    </citation>
    <scope>NUCLEOTIDE SEQUENCE [LARGE SCALE GENOMIC DNA]</scope>
    <source>
        <strain evidence="13 14">San Diego</strain>
    </source>
</reference>
<dbReference type="AlphaFoldDB" id="A0A553NQD7"/>
<evidence type="ECO:0000256" key="11">
    <source>
        <dbReference type="PIRSR" id="PIRSR610300-50"/>
    </source>
</evidence>
<comment type="cofactor">
    <cofactor evidence="2">
        <name>Fe cation</name>
        <dbReference type="ChEBI" id="CHEBI:24875"/>
    </cofactor>
</comment>
<dbReference type="Pfam" id="PF13896">
    <property type="entry name" value="Glyco_transf_49"/>
    <property type="match status" value="1"/>
</dbReference>
<dbReference type="PANTHER" id="PTHR12918:SF1">
    <property type="entry name" value="CYSTEINE DIOXYGENASE TYPE 1"/>
    <property type="match status" value="1"/>
</dbReference>
<evidence type="ECO:0000256" key="3">
    <source>
        <dbReference type="ARBA" id="ARBA00004759"/>
    </source>
</evidence>
<keyword evidence="14" id="KW-1185">Reference proteome</keyword>
<dbReference type="InterPro" id="IPR010300">
    <property type="entry name" value="CDO_1"/>
</dbReference>
<dbReference type="InterPro" id="IPR011051">
    <property type="entry name" value="RmlC_Cupin_sf"/>
</dbReference>
<dbReference type="UniPathway" id="UPA00012">
    <property type="reaction ID" value="UER00537"/>
</dbReference>
<dbReference type="EMBL" id="VCGU01000011">
    <property type="protein sequence ID" value="TRY67634.1"/>
    <property type="molecule type" value="Genomic_DNA"/>
</dbReference>
<evidence type="ECO:0000256" key="7">
    <source>
        <dbReference type="ARBA" id="ARBA00022784"/>
    </source>
</evidence>
<feature type="binding site" evidence="12">
    <location>
        <position position="418"/>
    </location>
    <ligand>
        <name>Fe cation</name>
        <dbReference type="ChEBI" id="CHEBI:24875"/>
        <note>catalytic</note>
    </ligand>
</feature>
<evidence type="ECO:0000256" key="8">
    <source>
        <dbReference type="ARBA" id="ARBA00022964"/>
    </source>
</evidence>
<name>A0A553NQD7_TIGCA</name>
<comment type="pathway">
    <text evidence="3">Organosulfur biosynthesis; taurine biosynthesis; hypotaurine from L-cysteine: step 1/2.</text>
</comment>
<comment type="similarity">
    <text evidence="4">Belongs to the cysteine dioxygenase family.</text>
</comment>
<keyword evidence="8" id="KW-0223">Dioxygenase</keyword>
<dbReference type="STRING" id="6832.A0A553NQD7"/>
<dbReference type="GO" id="GO:0017172">
    <property type="term" value="F:cysteine dioxygenase activity"/>
    <property type="evidence" value="ECO:0007669"/>
    <property type="project" value="UniProtKB-EC"/>
</dbReference>
<dbReference type="CDD" id="cd10548">
    <property type="entry name" value="cupin_CDO"/>
    <property type="match status" value="1"/>
</dbReference>
<dbReference type="EC" id="1.13.11.20" evidence="5"/>
<comment type="caution">
    <text evidence="13">The sequence shown here is derived from an EMBL/GenBank/DDBJ whole genome shotgun (WGS) entry which is preliminary data.</text>
</comment>